<evidence type="ECO:0000256" key="4">
    <source>
        <dbReference type="HAMAP-Rule" id="MF_00099"/>
    </source>
</evidence>
<dbReference type="PIRSF" id="PIRSF000876">
    <property type="entry name" value="RR_chemtxs_CheB"/>
    <property type="match status" value="1"/>
</dbReference>
<dbReference type="EC" id="3.5.1.44" evidence="4"/>
<dbReference type="Pfam" id="PF01339">
    <property type="entry name" value="CheB_methylest"/>
    <property type="match status" value="1"/>
</dbReference>
<evidence type="ECO:0000256" key="5">
    <source>
        <dbReference type="PROSITE-ProRule" id="PRU00050"/>
    </source>
</evidence>
<dbReference type="SUPFAM" id="SSF52738">
    <property type="entry name" value="Methylesterase CheB, C-terminal domain"/>
    <property type="match status" value="1"/>
</dbReference>
<evidence type="ECO:0000259" key="8">
    <source>
        <dbReference type="PROSITE" id="PS50122"/>
    </source>
</evidence>
<dbReference type="InterPro" id="IPR008248">
    <property type="entry name" value="CheB-like"/>
</dbReference>
<evidence type="ECO:0000313" key="10">
    <source>
        <dbReference type="Proteomes" id="UP000190973"/>
    </source>
</evidence>
<dbReference type="EC" id="3.1.1.61" evidence="4"/>
<dbReference type="GO" id="GO:0006935">
    <property type="term" value="P:chemotaxis"/>
    <property type="evidence" value="ECO:0007669"/>
    <property type="project" value="UniProtKB-UniRule"/>
</dbReference>
<dbReference type="PROSITE" id="PS50110">
    <property type="entry name" value="RESPONSE_REGULATORY"/>
    <property type="match status" value="1"/>
</dbReference>
<dbReference type="GO" id="GO:0000156">
    <property type="term" value="F:phosphorelay response regulator activity"/>
    <property type="evidence" value="ECO:0007669"/>
    <property type="project" value="InterPro"/>
</dbReference>
<dbReference type="CDD" id="cd17541">
    <property type="entry name" value="REC_CheB-like"/>
    <property type="match status" value="1"/>
</dbReference>
<comment type="catalytic activity">
    <reaction evidence="4">
        <text>L-glutaminyl-[protein] + H2O = L-glutamyl-[protein] + NH4(+)</text>
        <dbReference type="Rhea" id="RHEA:16441"/>
        <dbReference type="Rhea" id="RHEA-COMP:10207"/>
        <dbReference type="Rhea" id="RHEA-COMP:10208"/>
        <dbReference type="ChEBI" id="CHEBI:15377"/>
        <dbReference type="ChEBI" id="CHEBI:28938"/>
        <dbReference type="ChEBI" id="CHEBI:29973"/>
        <dbReference type="ChEBI" id="CHEBI:30011"/>
        <dbReference type="EC" id="3.5.1.44"/>
    </reaction>
</comment>
<feature type="modified residue" description="4-aspartylphosphate" evidence="4 6">
    <location>
        <position position="57"/>
    </location>
</feature>
<dbReference type="InterPro" id="IPR001789">
    <property type="entry name" value="Sig_transdc_resp-reg_receiver"/>
</dbReference>
<comment type="caution">
    <text evidence="9">The sequence shown here is derived from an EMBL/GenBank/DDBJ whole genome shotgun (WGS) entry which is preliminary data.</text>
</comment>
<dbReference type="Gene3D" id="3.40.50.180">
    <property type="entry name" value="Methylesterase CheB, C-terminal domain"/>
    <property type="match status" value="1"/>
</dbReference>
<dbReference type="SUPFAM" id="SSF52172">
    <property type="entry name" value="CheY-like"/>
    <property type="match status" value="1"/>
</dbReference>
<dbReference type="HAMAP" id="MF_00099">
    <property type="entry name" value="CheB_chemtxs"/>
    <property type="match status" value="1"/>
</dbReference>
<dbReference type="Gene3D" id="3.40.50.2300">
    <property type="match status" value="1"/>
</dbReference>
<feature type="active site" evidence="4 5">
    <location>
        <position position="175"/>
    </location>
</feature>
<organism evidence="9 10">
    <name type="scientific">Clostridium beijerinckii</name>
    <name type="common">Clostridium MP</name>
    <dbReference type="NCBI Taxonomy" id="1520"/>
    <lineage>
        <taxon>Bacteria</taxon>
        <taxon>Bacillati</taxon>
        <taxon>Bacillota</taxon>
        <taxon>Clostridia</taxon>
        <taxon>Eubacteriales</taxon>
        <taxon>Clostridiaceae</taxon>
        <taxon>Clostridium</taxon>
    </lineage>
</organism>
<proteinExistence type="inferred from homology"/>
<comment type="catalytic activity">
    <reaction evidence="3 4">
        <text>[protein]-L-glutamate 5-O-methyl ester + H2O = L-glutamyl-[protein] + methanol + H(+)</text>
        <dbReference type="Rhea" id="RHEA:23236"/>
        <dbReference type="Rhea" id="RHEA-COMP:10208"/>
        <dbReference type="Rhea" id="RHEA-COMP:10311"/>
        <dbReference type="ChEBI" id="CHEBI:15377"/>
        <dbReference type="ChEBI" id="CHEBI:15378"/>
        <dbReference type="ChEBI" id="CHEBI:17790"/>
        <dbReference type="ChEBI" id="CHEBI:29973"/>
        <dbReference type="ChEBI" id="CHEBI:82795"/>
        <dbReference type="EC" id="3.1.1.61"/>
    </reaction>
</comment>
<feature type="domain" description="Response regulatory" evidence="7">
    <location>
        <begin position="6"/>
        <end position="123"/>
    </location>
</feature>
<dbReference type="Pfam" id="PF00072">
    <property type="entry name" value="Response_reg"/>
    <property type="match status" value="1"/>
</dbReference>
<gene>
    <name evidence="9" type="primary">cheB_2</name>
    <name evidence="4" type="synonym">cheB</name>
    <name evidence="9" type="ORF">CLBCK_35790</name>
</gene>
<comment type="domain">
    <text evidence="4">Contains a C-terminal catalytic domain, and an N-terminal region which modulates catalytic activity.</text>
</comment>
<comment type="subcellular location">
    <subcellularLocation>
        <location evidence="4">Cytoplasm</location>
    </subcellularLocation>
</comment>
<evidence type="ECO:0000256" key="3">
    <source>
        <dbReference type="ARBA" id="ARBA00048267"/>
    </source>
</evidence>
<protein>
    <recommendedName>
        <fullName evidence="4">Protein-glutamate methylesterase/protein-glutamine glutaminase</fullName>
        <ecNumber evidence="4">3.1.1.61</ecNumber>
        <ecNumber evidence="4">3.5.1.44</ecNumber>
    </recommendedName>
</protein>
<dbReference type="GO" id="GO:0008984">
    <property type="term" value="F:protein-glutamate methylesterase activity"/>
    <property type="evidence" value="ECO:0007669"/>
    <property type="project" value="UniProtKB-UniRule"/>
</dbReference>
<dbReference type="InterPro" id="IPR000673">
    <property type="entry name" value="Sig_transdc_resp-reg_Me-estase"/>
</dbReference>
<dbReference type="PANTHER" id="PTHR42872:SF3">
    <property type="entry name" value="PROTEIN-GLUTAMATE METHYLESTERASE_PROTEIN-GLUTAMINE GLUTAMINASE 1"/>
    <property type="match status" value="1"/>
</dbReference>
<evidence type="ECO:0000256" key="1">
    <source>
        <dbReference type="ARBA" id="ARBA00022801"/>
    </source>
</evidence>
<evidence type="ECO:0000259" key="7">
    <source>
        <dbReference type="PROSITE" id="PS50110"/>
    </source>
</evidence>
<evidence type="ECO:0000313" key="9">
    <source>
        <dbReference type="EMBL" id="OOM59348.1"/>
    </source>
</evidence>
<feature type="active site" evidence="4 5">
    <location>
        <position position="300"/>
    </location>
</feature>
<dbReference type="InterPro" id="IPR035909">
    <property type="entry name" value="CheB_C"/>
</dbReference>
<dbReference type="PANTHER" id="PTHR42872">
    <property type="entry name" value="PROTEIN-GLUTAMATE METHYLESTERASE/PROTEIN-GLUTAMINE GLUTAMINASE"/>
    <property type="match status" value="1"/>
</dbReference>
<comment type="similarity">
    <text evidence="4">Belongs to the CheB family.</text>
</comment>
<reference evidence="9 10" key="1">
    <citation type="submission" date="2016-05" db="EMBL/GenBank/DDBJ databases">
        <title>Microbial solvent formation.</title>
        <authorList>
            <person name="Poehlein A."/>
            <person name="Montoya Solano J.D."/>
            <person name="Flitsch S."/>
            <person name="Krabben P."/>
            <person name="Duerre P."/>
            <person name="Daniel R."/>
        </authorList>
    </citation>
    <scope>NUCLEOTIDE SEQUENCE [LARGE SCALE GENOMIC DNA]</scope>
    <source>
        <strain evidence="9 10">DSM 53</strain>
    </source>
</reference>
<accession>A0A1S8S1L4</accession>
<feature type="active site" evidence="4 5">
    <location>
        <position position="202"/>
    </location>
</feature>
<keyword evidence="4 6" id="KW-0597">Phosphoprotein</keyword>
<comment type="function">
    <text evidence="4">Involved in chemotaxis. Part of a chemotaxis signal transduction system that modulates chemotaxis in response to various stimuli. Catalyzes the demethylation of specific methylglutamate residues introduced into the chemoreceptors (methyl-accepting chemotaxis proteins or MCP) by CheR. Also mediates the irreversible deamidation of specific glutamine residues to glutamic acid.</text>
</comment>
<dbReference type="InterPro" id="IPR011006">
    <property type="entry name" value="CheY-like_superfamily"/>
</dbReference>
<dbReference type="PROSITE" id="PS50122">
    <property type="entry name" value="CHEB"/>
    <property type="match status" value="1"/>
</dbReference>
<dbReference type="SMART" id="SM00448">
    <property type="entry name" value="REC"/>
    <property type="match status" value="1"/>
</dbReference>
<dbReference type="Proteomes" id="UP000190973">
    <property type="component" value="Unassembled WGS sequence"/>
</dbReference>
<name>A0A1S8S1L4_CLOBE</name>
<comment type="function">
    <text evidence="2">May play the central regulatory role in sporulation. It may be an element of the effector pathway responsible for the activation of sporulation genes in response to nutritional stress. Spo0A may act in concert with spo0H (a sigma factor) to control the expression of some genes that are critical to the sporulation process.</text>
</comment>
<dbReference type="AlphaFoldDB" id="A0A1S8S1L4"/>
<dbReference type="CDD" id="cd16432">
    <property type="entry name" value="CheB_Rec"/>
    <property type="match status" value="1"/>
</dbReference>
<keyword evidence="1 4" id="KW-0378">Hydrolase</keyword>
<dbReference type="NCBIfam" id="NF001965">
    <property type="entry name" value="PRK00742.1"/>
    <property type="match status" value="1"/>
</dbReference>
<feature type="domain" description="CheB-type methylesterase" evidence="8">
    <location>
        <begin position="167"/>
        <end position="355"/>
    </location>
</feature>
<evidence type="ECO:0000256" key="6">
    <source>
        <dbReference type="PROSITE-ProRule" id="PRU00169"/>
    </source>
</evidence>
<dbReference type="EMBL" id="LZZI01000078">
    <property type="protein sequence ID" value="OOM59348.1"/>
    <property type="molecule type" value="Genomic_DNA"/>
</dbReference>
<keyword evidence="4 5" id="KW-0145">Chemotaxis</keyword>
<evidence type="ECO:0000256" key="2">
    <source>
        <dbReference type="ARBA" id="ARBA00024867"/>
    </source>
</evidence>
<keyword evidence="4" id="KW-0963">Cytoplasm</keyword>
<sequence>MMKQYGVLVVDDSSFMRRCISLIIEKDPQFFIIGIARNGLDAIEKIQRLKPDIVTMDVEMPEMDGISALKEITKTCPVPVVMLSNHTENGTRTALKALELGAIDIFLKSSLVGEEAKEETINDFLGKLKVIADSSKRQKNKEDNNADLEHIKCAEQQINCDEKRMKRELLIIGCSTGGPSALQSILPRFPKDLCRPVIVIQHMPPGFTGPLAERFDTICNLHVKEVENGDMLERGKIYIAPAGFQTLLERNEDNSIVFKVENMKNVDSLYKPSINVTLSSAAPIFKDKLVSVILTGMGNDGLAGCQNVKDNNGYVIVEAEESCIVYGMPKVVFEAGLADSQVALSDMFETIMLNL</sequence>
<comment type="PTM">
    <text evidence="4">Phosphorylated by CheA. Phosphorylation of the N-terminal regulatory domain activates the methylesterase activity.</text>
</comment>
<dbReference type="GO" id="GO:0050568">
    <property type="term" value="F:protein-glutamine glutaminase activity"/>
    <property type="evidence" value="ECO:0007669"/>
    <property type="project" value="UniProtKB-UniRule"/>
</dbReference>
<dbReference type="GO" id="GO:0005737">
    <property type="term" value="C:cytoplasm"/>
    <property type="evidence" value="ECO:0007669"/>
    <property type="project" value="UniProtKB-SubCell"/>
</dbReference>